<dbReference type="EMBL" id="FNYC01000007">
    <property type="protein sequence ID" value="SEJ40228.1"/>
    <property type="molecule type" value="Genomic_DNA"/>
</dbReference>
<accession>A0A1H6YG12</accession>
<gene>
    <name evidence="2" type="ORF">SAMN04487997_3220</name>
</gene>
<feature type="chain" id="PRO_5011645489" evidence="1">
    <location>
        <begin position="25"/>
        <end position="863"/>
    </location>
</feature>
<keyword evidence="1" id="KW-0732">Signal</keyword>
<reference evidence="2 3" key="1">
    <citation type="submission" date="2016-10" db="EMBL/GenBank/DDBJ databases">
        <authorList>
            <person name="de Groot N.N."/>
        </authorList>
    </citation>
    <scope>NUCLEOTIDE SEQUENCE [LARGE SCALE GENOMIC DNA]</scope>
    <source>
        <strain evidence="2 3">DSM 26515</strain>
    </source>
</reference>
<dbReference type="RefSeq" id="WP_091339978.1">
    <property type="nucleotide sequence ID" value="NZ_FNYC01000007.1"/>
</dbReference>
<dbReference type="AlphaFoldDB" id="A0A1H6YG12"/>
<dbReference type="OrthoDB" id="5925787at2"/>
<organism evidence="2 3">
    <name type="scientific">Frateuria terrea</name>
    <dbReference type="NCBI Taxonomy" id="529704"/>
    <lineage>
        <taxon>Bacteria</taxon>
        <taxon>Pseudomonadati</taxon>
        <taxon>Pseudomonadota</taxon>
        <taxon>Gammaproteobacteria</taxon>
        <taxon>Lysobacterales</taxon>
        <taxon>Rhodanobacteraceae</taxon>
        <taxon>Frateuria</taxon>
    </lineage>
</organism>
<protein>
    <submittedName>
        <fullName evidence="2">Putative outer membrane beta-barrel porin, MtrB/PioB</fullName>
    </submittedName>
</protein>
<dbReference type="STRING" id="529704.SAMN02927913_3462"/>
<feature type="signal peptide" evidence="1">
    <location>
        <begin position="1"/>
        <end position="24"/>
    </location>
</feature>
<sequence length="863" mass="96306">MRTIHPMSRAILFALLAGAPLVHASDSSDTMRVGDMQYGNGLDPRGWSPLMMPNPDGMSWLHPGMLRTPSGALYPYPYDLTGKPLGQRGDWTYWGLLQLGYIHLGGDRDAEFFRQYTDWKNGAALGLLAFGFANRSTGSYVEFRGSRISGDDQYYRLRAGRYGHYRVEAFYRDMPHTVSTNAFPIWNGTGSSNLTLPTGLTPGGSTIAAVQQASAAAPRRTIGLTRTRTGVSLEGELYRDWTGFASVTSEKRDGTRLWGGTMFFNYPFFTNTGSPFGGDGGIMETVRPIDFTTTDVNLGLRRVGRLWHFNALYTGSFFRDHKSYLDYQNPFLIHNVVGVPNVAPVVNGEYSLEPDNDYHNLRLELSRELRWRGELSLAAAYGTMRQDDDLLPPVNCTGTLGFSAGPLQQLIPCGLWNSSAALSRSTANARIDTQLLDAKLTFHPGRNFGWHADLRYYDEDNRTRYLAYNPLTGQYGYISENGAQGSVVPGETGIFDNGYYASSNVQIASAPFGYRDTLLELGADWNVGQSDSLSLVYTFDHDQPRHRERTRLDEQRIKLSWVSRSLGDATLRASFEYGDRSGGTYNYDPYEAYYSKSLPGFINAGGIPPPAFTVDAMRKYDMSDRKETKARVILLYPLGEASTVSATFYGSRDHYDALVGRQDTRTTGFTGEWDWQPEPNTNASVYIGAETTRLKLANVADNESVVGTVGRDDPRFGGPLYPLENYWHNLDRERDYNAGITFAHDFGRVKLDLAWNYTQSLSQLGFDFASPGALTFPDAAPLLNGRFPDNHYRSSTFDAGLSFPLTASIGVRLFGRYQSGSFLDWHYLGFGDTLVYDHRIYTDRGPQVHYRATLVGAMLSIKL</sequence>
<proteinExistence type="predicted"/>
<evidence type="ECO:0000313" key="2">
    <source>
        <dbReference type="EMBL" id="SEJ40228.1"/>
    </source>
</evidence>
<dbReference type="Proteomes" id="UP000199420">
    <property type="component" value="Unassembled WGS sequence"/>
</dbReference>
<evidence type="ECO:0000256" key="1">
    <source>
        <dbReference type="SAM" id="SignalP"/>
    </source>
</evidence>
<evidence type="ECO:0000313" key="3">
    <source>
        <dbReference type="Proteomes" id="UP000199420"/>
    </source>
</evidence>
<dbReference type="Pfam" id="PF11854">
    <property type="entry name" value="MtrB_PioB"/>
    <property type="match status" value="1"/>
</dbReference>
<name>A0A1H6YG12_9GAMM</name>
<dbReference type="InterPro" id="IPR020016">
    <property type="entry name" value="Decahaem-assoc_OM_MtrB/PioB"/>
</dbReference>
<keyword evidence="3" id="KW-1185">Reference proteome</keyword>